<evidence type="ECO:0000259" key="3">
    <source>
        <dbReference type="Pfam" id="PF13960"/>
    </source>
</evidence>
<dbReference type="EMBL" id="DP000010">
    <property type="protein sequence ID" value="ABA94454.1"/>
    <property type="molecule type" value="Genomic_DNA"/>
</dbReference>
<evidence type="ECO:0000259" key="2">
    <source>
        <dbReference type="Pfam" id="PF13952"/>
    </source>
</evidence>
<evidence type="ECO:0000313" key="4">
    <source>
        <dbReference type="EMBL" id="ABA94454.1"/>
    </source>
</evidence>
<proteinExistence type="predicted"/>
<feature type="region of interest" description="Disordered" evidence="1">
    <location>
        <begin position="1"/>
        <end position="39"/>
    </location>
</feature>
<reference evidence="4" key="2">
    <citation type="submission" date="2005-04" db="EMBL/GenBank/DDBJ databases">
        <authorList>
            <person name="Buell C.R."/>
            <person name="Wing R.A."/>
            <person name="McCombie W.A."/>
            <person name="Ouyang S."/>
        </authorList>
    </citation>
    <scope>NUCLEOTIDE SEQUENCE</scope>
</reference>
<feature type="domain" description="DUF4216" evidence="2">
    <location>
        <begin position="775"/>
        <end position="839"/>
    </location>
</feature>
<dbReference type="PANTHER" id="PTHR10775:SF169">
    <property type="entry name" value="TRANSPOSASE"/>
    <property type="match status" value="1"/>
</dbReference>
<protein>
    <submittedName>
        <fullName evidence="4">Transposon protein, putative, CACTA, En/Spm sub-class</fullName>
    </submittedName>
</protein>
<dbReference type="PANTHER" id="PTHR10775">
    <property type="entry name" value="OS08G0208400 PROTEIN"/>
    <property type="match status" value="1"/>
</dbReference>
<dbReference type="InterPro" id="IPR025312">
    <property type="entry name" value="DUF4216"/>
</dbReference>
<dbReference type="Pfam" id="PF13960">
    <property type="entry name" value="DUF4218"/>
    <property type="match status" value="1"/>
</dbReference>
<reference evidence="4" key="3">
    <citation type="submission" date="2006-01" db="EMBL/GenBank/DDBJ databases">
        <authorList>
            <person name="Buell R."/>
        </authorList>
    </citation>
    <scope>NUCLEOTIDE SEQUENCE</scope>
</reference>
<accession>Q2R1Z1</accession>
<dbReference type="Pfam" id="PF13952">
    <property type="entry name" value="DUF4216"/>
    <property type="match status" value="1"/>
</dbReference>
<reference evidence="4" key="1">
    <citation type="journal article" date="2005" name="BMC Biol.">
        <title>The sequence of rice chromosomes 11 and 12, rich in disease resistance genes and recent gene duplications.</title>
        <authorList>
            <consortium name="The rice chromosomes 11 and 12 sequencing consortia"/>
        </authorList>
    </citation>
    <scope>NUCLEOTIDE SEQUENCE [LARGE SCALE GENOMIC DNA]</scope>
</reference>
<feature type="compositionally biased region" description="Acidic residues" evidence="1">
    <location>
        <begin position="1"/>
        <end position="11"/>
    </location>
</feature>
<feature type="domain" description="DUF4218" evidence="3">
    <location>
        <begin position="575"/>
        <end position="678"/>
    </location>
</feature>
<feature type="compositionally biased region" description="Acidic residues" evidence="1">
    <location>
        <begin position="26"/>
        <end position="39"/>
    </location>
</feature>
<dbReference type="AlphaFoldDB" id="Q2R1Z1"/>
<sequence length="924" mass="105829">MEEDEVEDDNIPDFAQYVGFEGNQTGEEERDADGNDVADDLGQMLQDAKEDCKSEKGAHKLDKMLEDHRTSLYPGCEQGHKKLDTTLEFLQWKVKNRVSDKAFGDLLKLVKNILPEGNKLPETTYEAKKIVCPLGLEVQKIHACPNDCILYRGEEYENLEACPVCKALRYKIRRDDPGEVDGQLTKKRIPAKVMWYFPIIPQLRRLFRNKGNARMMRWHAEERQQDGMLRHPADGSQWRNIDRKFKEFGKDARNIRFGPRQPGNDIDVYLRPLVEDLKLLCKKEGVPVWDEDKQEEFNLRALLFVTINDWPALSNLSEQSNKGYKACTHCMDETESTYLKHCRKVVYMGHRRFLAANHPVRKKGKHFEHKAYHRTKPKHRSGKTVFAMVKDLKVVFGKEPGSQPIESEDGHAAMWKKNSIFWELPYWEFLDVHHAIDVMHLTKNLCVNLLGFLGVYGKSKDTLEARNDLKHMEQRGDLHPEPKEKGSHYLSLASYTLSKAEKESMFECLESIKVPSGYSTNIKRIISTKEKKFTNLKSHDCHVLMTQLLPVVIRGILPNNVRATITKLCAFMNVISQKVIDPDRLEALQNDVVQCLVSFELIFPPSFFNIMTHLLCHLVKEISILGPVYLHNMFPFERYMGILKKYVRNRARPESSIAKGYGTEEVIEFCVEFIEDLRPIGVPESRHEGRLRGKGTLGRKAIMTVDNNLFRKAHFMVLQQSSLVAPYIEEHLALVHARNIAQDMKSTNQNSAVRVDAMGHDGTTGTYYGAIEDIWELDYGSLKVPLFRCQWVRLTGGGVMIDDSGMTTVDLNKVGYSDEPFVLANDVTQVFYVKDMSSKGKKGRGPDEPKRHVVLPGKRKIVGVEDKTDDNYDQLDGQPPFTVTIDPSILLSNEDTPYSRSDHKEGTIVRRKYVRSTVTADVLP</sequence>
<evidence type="ECO:0000256" key="1">
    <source>
        <dbReference type="SAM" id="MobiDB-lite"/>
    </source>
</evidence>
<name>Q2R1Z1_ORYSJ</name>
<gene>
    <name evidence="4" type="ordered locus">LOC_Os11g37590</name>
</gene>
<dbReference type="InterPro" id="IPR025452">
    <property type="entry name" value="DUF4218"/>
</dbReference>
<organism evidence="4">
    <name type="scientific">Oryza sativa subsp. japonica</name>
    <name type="common">Rice</name>
    <dbReference type="NCBI Taxonomy" id="39947"/>
    <lineage>
        <taxon>Eukaryota</taxon>
        <taxon>Viridiplantae</taxon>
        <taxon>Streptophyta</taxon>
        <taxon>Embryophyta</taxon>
        <taxon>Tracheophyta</taxon>
        <taxon>Spermatophyta</taxon>
        <taxon>Magnoliopsida</taxon>
        <taxon>Liliopsida</taxon>
        <taxon>Poales</taxon>
        <taxon>Poaceae</taxon>
        <taxon>BOP clade</taxon>
        <taxon>Oryzoideae</taxon>
        <taxon>Oryzeae</taxon>
        <taxon>Oryzinae</taxon>
        <taxon>Oryza</taxon>
        <taxon>Oryza sativa</taxon>
    </lineage>
</organism>
<dbReference type="Pfam" id="PF02992">
    <property type="entry name" value="Transposase_21"/>
    <property type="match status" value="1"/>
</dbReference>
<dbReference type="InterPro" id="IPR004242">
    <property type="entry name" value="Transposase_21"/>
</dbReference>